<feature type="domain" description="C2" evidence="11">
    <location>
        <begin position="625"/>
        <end position="748"/>
    </location>
</feature>
<comment type="similarity">
    <text evidence="2">Belongs to the ferlin family.</text>
</comment>
<evidence type="ECO:0000259" key="11">
    <source>
        <dbReference type="PROSITE" id="PS50004"/>
    </source>
</evidence>
<evidence type="ECO:0000256" key="6">
    <source>
        <dbReference type="ARBA" id="ARBA00022837"/>
    </source>
</evidence>
<sequence>TYLNLMKIASSGGEIEGRVICLCLMRCRFELSELLNSVCVFQGEGVAYRGRVLIELSTQLDDKTDKKVEDISNDDILVAQVTANIFHTIASWNKHSSKYIFYIDYKRLGTVLKIIRRRKYSLCAVFHSACMLQEPGEPIQFEVSIGNYGNKLDSTCKPLASTTQFSCAVFDGNRYYYLPWADSKPVVILTSFWEDISHRLDAVNIILYISDRLVRFECIFMPWSIQIKNSEHYQLPDLEGKPNLTALDIQIKNLRGKTMASVKEAAIRMREEAVDVRATMPDIEDWLERLQQITEEPQNSMPDVIIWMLRGEKRVAYTRIPANQVLYSTHSEQYPMDKNKGLKIPVQLRVNMWLGLSAHEKNFNSFAEGTFSVYAEMYENQAQVFGKWGTTGLVGRHKFSDLTGKVKLKQERFMPPRSWEWEGDWLIDPEHIGDGWEYSSLIGWKFHRKERSSDTFRRRRWRRKMAPAERVGASAIFNLEGALVSPFIVLNDYQNRKQSEIDSVLDPYVHVSFLHVSKTTEIVKSSLNPIWDQTLIFDDIEIYGDPQTIAHNPPSVVLEVYDNDQVGKDELMGRCMCPPVVKLNSATPLTPKLLWFPITMKGRNAGEMLVAAELLLKDKVVYILTCHVENLYMVPQGIRPVVQLTILAWGLRNMKAYQLAAVSSPSLIVECGGQTVQTAIIKNIKKNPNFPGSVLFLKVLLPKDEIYTPPIVLKVIDHRPFGRKPVVGQCTINSLEEFRCDPYISTTEVAMSAKEDTVDWWSKFFASINKHEKCGPYLQKGYDTLTVFNTELEAVPEFRGLTDFCTTFKLQRGKTEDEEEDPSVVGEFKGSFRVYPLSDDPNVSDPPRQFRELPESCPQECLVRIYIIRCLDLQPKDNNGMCDPYIKISLGKKMIDDRDHYKPNTLNPEFGRVFELNGYIPQDKDLKISIYDYDLLSADEKVGETIIDLENRLLSRFGSHCGIPKSYCVSGVNQWRDQLKPSQILQNLARMRGTPAPQIADDGKANKTIHPHLGPPKERICLHVLRRQGLVPEHVETRTLYSSYQPTLSQGKIQMWVEIFPKSLGIPGPLRDITPRKPKKYFLRVIVWNTTEVILDETSITGENMSDIYVKGWMPGMEEDKQKTDVHFRSLDGDGNFNWRFVFGFDYLPAEQLCMVSRKEHFWNLDKTEFRIPPKLIIQVWDNDKFSLDDYLGTVELDMLHLIPPAKTPEKCSLSMLTQTGKNLTPTSLFSQKSVRGWWPCAMEEDGKKILAGKVEMTLEVLEEKEAEERPAGKGRDEPNMNPKLDPPNRPDTSFLWFTNPCKTMKFIIWRRYKWLFIGLILLILVILFIGILLYSFPVSLFQILLLVNEQIIISKVPVRITMSCAFSKFTLLFSQNYISMKIVKPY</sequence>
<keyword evidence="13" id="KW-1185">Reference proteome</keyword>
<evidence type="ECO:0000256" key="8">
    <source>
        <dbReference type="ARBA" id="ARBA00023136"/>
    </source>
</evidence>
<proteinExistence type="inferred from homology"/>
<dbReference type="GO" id="GO:0007009">
    <property type="term" value="P:plasma membrane organization"/>
    <property type="evidence" value="ECO:0007669"/>
    <property type="project" value="TreeGrafter"/>
</dbReference>
<dbReference type="CDD" id="cd08374">
    <property type="entry name" value="C2F_Ferlin"/>
    <property type="match status" value="1"/>
</dbReference>
<feature type="transmembrane region" description="Helical" evidence="10">
    <location>
        <begin position="1315"/>
        <end position="1337"/>
    </location>
</feature>
<keyword evidence="5" id="KW-0677">Repeat</keyword>
<dbReference type="PANTHER" id="PTHR12546:SF55">
    <property type="entry name" value="MYOFERLIN"/>
    <property type="match status" value="1"/>
</dbReference>
<dbReference type="InterPro" id="IPR012561">
    <property type="entry name" value="Ferlin_B-domain"/>
</dbReference>
<keyword evidence="7 10" id="KW-1133">Transmembrane helix</keyword>
<keyword evidence="4" id="KW-0479">Metal-binding</keyword>
<evidence type="ECO:0000256" key="7">
    <source>
        <dbReference type="ARBA" id="ARBA00022989"/>
    </source>
</evidence>
<dbReference type="InterPro" id="IPR000008">
    <property type="entry name" value="C2_dom"/>
</dbReference>
<keyword evidence="3 10" id="KW-0812">Transmembrane</keyword>
<dbReference type="CDD" id="cd04017">
    <property type="entry name" value="C2D_Ferlin"/>
    <property type="match status" value="1"/>
</dbReference>
<dbReference type="InterPro" id="IPR037725">
    <property type="entry name" value="C2F_Ferlin"/>
</dbReference>
<dbReference type="Pfam" id="PF08165">
    <property type="entry name" value="FerA"/>
    <property type="match status" value="1"/>
</dbReference>
<dbReference type="SMART" id="SM01200">
    <property type="entry name" value="FerA"/>
    <property type="match status" value="1"/>
</dbReference>
<feature type="domain" description="C2" evidence="11">
    <location>
        <begin position="842"/>
        <end position="962"/>
    </location>
</feature>
<evidence type="ECO:0000256" key="9">
    <source>
        <dbReference type="SAM" id="MobiDB-lite"/>
    </source>
</evidence>
<dbReference type="Pfam" id="PF22901">
    <property type="entry name" value="dsrm_Ferlin"/>
    <property type="match status" value="1"/>
</dbReference>
<name>A0A671LUR4_9TELE</name>
<organism evidence="12 13">
    <name type="scientific">Sinocyclocheilus anshuiensis</name>
    <dbReference type="NCBI Taxonomy" id="1608454"/>
    <lineage>
        <taxon>Eukaryota</taxon>
        <taxon>Metazoa</taxon>
        <taxon>Chordata</taxon>
        <taxon>Craniata</taxon>
        <taxon>Vertebrata</taxon>
        <taxon>Euteleostomi</taxon>
        <taxon>Actinopterygii</taxon>
        <taxon>Neopterygii</taxon>
        <taxon>Teleostei</taxon>
        <taxon>Ostariophysi</taxon>
        <taxon>Cypriniformes</taxon>
        <taxon>Cyprinidae</taxon>
        <taxon>Cyprininae</taxon>
        <taxon>Sinocyclocheilus</taxon>
    </lineage>
</organism>
<keyword evidence="8 10" id="KW-0472">Membrane</keyword>
<evidence type="ECO:0000256" key="3">
    <source>
        <dbReference type="ARBA" id="ARBA00022692"/>
    </source>
</evidence>
<evidence type="ECO:0000256" key="5">
    <source>
        <dbReference type="ARBA" id="ARBA00022737"/>
    </source>
</evidence>
<dbReference type="Proteomes" id="UP000472260">
    <property type="component" value="Unassembled WGS sequence"/>
</dbReference>
<dbReference type="Pfam" id="PF16165">
    <property type="entry name" value="Ferlin_C"/>
    <property type="match status" value="1"/>
</dbReference>
<comment type="subcellular location">
    <subcellularLocation>
        <location evidence="1">Membrane</location>
        <topology evidence="1">Single-pass membrane protein</topology>
    </subcellularLocation>
</comment>
<feature type="domain" description="C2" evidence="11">
    <location>
        <begin position="1063"/>
        <end position="1213"/>
    </location>
</feature>
<reference evidence="12" key="1">
    <citation type="submission" date="2025-08" db="UniProtKB">
        <authorList>
            <consortium name="Ensembl"/>
        </authorList>
    </citation>
    <scope>IDENTIFICATION</scope>
</reference>
<feature type="region of interest" description="Disordered" evidence="9">
    <location>
        <begin position="1265"/>
        <end position="1287"/>
    </location>
</feature>
<dbReference type="PROSITE" id="PS50004">
    <property type="entry name" value="C2"/>
    <property type="match status" value="4"/>
</dbReference>
<dbReference type="InterPro" id="IPR032362">
    <property type="entry name" value="Ferlin_C"/>
</dbReference>
<dbReference type="Pfam" id="PF08150">
    <property type="entry name" value="FerB"/>
    <property type="match status" value="1"/>
</dbReference>
<evidence type="ECO:0000256" key="1">
    <source>
        <dbReference type="ARBA" id="ARBA00004167"/>
    </source>
</evidence>
<dbReference type="FunFam" id="2.60.40.150:FF:000009">
    <property type="entry name" value="dysferlin isoform X2"/>
    <property type="match status" value="1"/>
</dbReference>
<reference evidence="12" key="2">
    <citation type="submission" date="2025-09" db="UniProtKB">
        <authorList>
            <consortium name="Ensembl"/>
        </authorList>
    </citation>
    <scope>IDENTIFICATION</scope>
</reference>
<gene>
    <name evidence="12" type="primary">LOC107688302</name>
</gene>
<protein>
    <submittedName>
        <fullName evidence="12">Myoferlin-like</fullName>
    </submittedName>
</protein>
<dbReference type="SUPFAM" id="SSF49562">
    <property type="entry name" value="C2 domain (Calcium/lipid-binding domain, CaLB)"/>
    <property type="match status" value="4"/>
</dbReference>
<dbReference type="Ensembl" id="ENSSANT00000024478.1">
    <property type="protein sequence ID" value="ENSSANP00000022972.1"/>
    <property type="gene ID" value="ENSSANG00000008927.1"/>
</dbReference>
<dbReference type="SMART" id="SM00694">
    <property type="entry name" value="DysFC"/>
    <property type="match status" value="1"/>
</dbReference>
<dbReference type="InterPro" id="IPR006614">
    <property type="entry name" value="Peroxin/Ferlin"/>
</dbReference>
<dbReference type="PRINTS" id="PR00360">
    <property type="entry name" value="C2DOMAIN"/>
</dbReference>
<feature type="compositionally biased region" description="Basic and acidic residues" evidence="9">
    <location>
        <begin position="1265"/>
        <end position="1279"/>
    </location>
</feature>
<dbReference type="Gene3D" id="2.60.40.150">
    <property type="entry name" value="C2 domain"/>
    <property type="match status" value="4"/>
</dbReference>
<dbReference type="PANTHER" id="PTHR12546">
    <property type="entry name" value="FER-1-LIKE"/>
    <property type="match status" value="1"/>
</dbReference>
<evidence type="ECO:0000313" key="13">
    <source>
        <dbReference type="Proteomes" id="UP000472260"/>
    </source>
</evidence>
<keyword evidence="6" id="KW-0106">Calcium</keyword>
<dbReference type="SMART" id="SM00693">
    <property type="entry name" value="DysFN"/>
    <property type="match status" value="1"/>
</dbReference>
<evidence type="ECO:0000256" key="2">
    <source>
        <dbReference type="ARBA" id="ARBA00007561"/>
    </source>
</evidence>
<dbReference type="Pfam" id="PF00168">
    <property type="entry name" value="C2"/>
    <property type="match status" value="4"/>
</dbReference>
<dbReference type="GO" id="GO:0005886">
    <property type="term" value="C:plasma membrane"/>
    <property type="evidence" value="ECO:0007669"/>
    <property type="project" value="UniProtKB-ARBA"/>
</dbReference>
<dbReference type="InterPro" id="IPR035892">
    <property type="entry name" value="C2_domain_sf"/>
</dbReference>
<evidence type="ECO:0000313" key="12">
    <source>
        <dbReference type="Ensembl" id="ENSSANP00000022972.1"/>
    </source>
</evidence>
<accession>A0A671LUR4</accession>
<dbReference type="SMART" id="SM01201">
    <property type="entry name" value="FerB"/>
    <property type="match status" value="1"/>
</dbReference>
<dbReference type="SMART" id="SM00239">
    <property type="entry name" value="C2"/>
    <property type="match status" value="4"/>
</dbReference>
<evidence type="ECO:0000256" key="4">
    <source>
        <dbReference type="ARBA" id="ARBA00022723"/>
    </source>
</evidence>
<feature type="domain" description="C2" evidence="11">
    <location>
        <begin position="467"/>
        <end position="596"/>
    </location>
</feature>
<dbReference type="InterPro" id="IPR012560">
    <property type="entry name" value="Ferlin_A-domain"/>
</dbReference>
<dbReference type="InterPro" id="IPR037724">
    <property type="entry name" value="C2E_Ferlin"/>
</dbReference>
<dbReference type="CDD" id="cd04037">
    <property type="entry name" value="C2E_Ferlin"/>
    <property type="match status" value="1"/>
</dbReference>
<dbReference type="GO" id="GO:0046872">
    <property type="term" value="F:metal ion binding"/>
    <property type="evidence" value="ECO:0007669"/>
    <property type="project" value="UniProtKB-KW"/>
</dbReference>
<dbReference type="InterPro" id="IPR037723">
    <property type="entry name" value="C2D_Ferlin"/>
</dbReference>
<evidence type="ECO:0000256" key="10">
    <source>
        <dbReference type="SAM" id="Phobius"/>
    </source>
</evidence>
<dbReference type="InterPro" id="IPR037721">
    <property type="entry name" value="Ferlin"/>
</dbReference>
<dbReference type="InterPro" id="IPR055072">
    <property type="entry name" value="Ferlin_DSRM"/>
</dbReference>
<dbReference type="GO" id="GO:0061025">
    <property type="term" value="P:membrane fusion"/>
    <property type="evidence" value="ECO:0007669"/>
    <property type="project" value="TreeGrafter"/>
</dbReference>